<evidence type="ECO:0000313" key="1">
    <source>
        <dbReference type="EMBL" id="EJW96391.1"/>
    </source>
</evidence>
<proteinExistence type="predicted"/>
<sequence>MSVEAWSVPSRYCLTQLCRVLGLILSSSATEDAGRCSSTTNLATLTRNSLA</sequence>
<accession>J9FN69</accession>
<name>J9FN69_9ZZZZ</name>
<gene>
    <name evidence="1" type="ORF">EVA_15503</name>
</gene>
<comment type="caution">
    <text evidence="1">The sequence shown here is derived from an EMBL/GenBank/DDBJ whole genome shotgun (WGS) entry which is preliminary data.</text>
</comment>
<organism evidence="1">
    <name type="scientific">gut metagenome</name>
    <dbReference type="NCBI Taxonomy" id="749906"/>
    <lineage>
        <taxon>unclassified sequences</taxon>
        <taxon>metagenomes</taxon>
        <taxon>organismal metagenomes</taxon>
    </lineage>
</organism>
<dbReference type="AlphaFoldDB" id="J9FN69"/>
<protein>
    <submittedName>
        <fullName evidence="1">Uncharacterized protein</fullName>
    </submittedName>
</protein>
<dbReference type="EMBL" id="AMCI01005301">
    <property type="protein sequence ID" value="EJW96391.1"/>
    <property type="molecule type" value="Genomic_DNA"/>
</dbReference>
<reference evidence="1" key="1">
    <citation type="journal article" date="2012" name="PLoS ONE">
        <title>Gene sets for utilization of primary and secondary nutrition supplies in the distal gut of endangered iberian lynx.</title>
        <authorList>
            <person name="Alcaide M."/>
            <person name="Messina E."/>
            <person name="Richter M."/>
            <person name="Bargiela R."/>
            <person name="Peplies J."/>
            <person name="Huws S.A."/>
            <person name="Newbold C.J."/>
            <person name="Golyshin P.N."/>
            <person name="Simon M.A."/>
            <person name="Lopez G."/>
            <person name="Yakimov M.M."/>
            <person name="Ferrer M."/>
        </authorList>
    </citation>
    <scope>NUCLEOTIDE SEQUENCE</scope>
</reference>